<proteinExistence type="inferred from homology"/>
<keyword evidence="5" id="KW-1133">Transmembrane helix</keyword>
<evidence type="ECO:0000313" key="7">
    <source>
        <dbReference type="EMBL" id="GAB20558.1"/>
    </source>
</evidence>
<dbReference type="AlphaFoldDB" id="H0R657"/>
<comment type="similarity">
    <text evidence="2">Belongs to the MmpS family.</text>
</comment>
<accession>H0R657</accession>
<name>H0R657_9ACTN</name>
<dbReference type="Gene3D" id="2.60.40.2880">
    <property type="entry name" value="MmpS1-5, C-terminal soluble domain"/>
    <property type="match status" value="1"/>
</dbReference>
<keyword evidence="3" id="KW-1003">Cell membrane</keyword>
<dbReference type="eggNOG" id="ENOG5031VVM">
    <property type="taxonomic scope" value="Bacteria"/>
</dbReference>
<sequence length="132" mass="13851">MVIVVMVVSAVYVGRLRLSEIPDRAIGQAPAAPAVGVPSEKSIEYSVTGPSGSTARVSYLVPGGRVIDETVRIPWRMVLRSRELTTAAGVLTQTRGERSVSCLVRVNGFERARQVGSGADGSSVANCLVPVA</sequence>
<dbReference type="InterPro" id="IPR008693">
    <property type="entry name" value="MmpS"/>
</dbReference>
<evidence type="ECO:0000256" key="5">
    <source>
        <dbReference type="ARBA" id="ARBA00022989"/>
    </source>
</evidence>
<dbReference type="Pfam" id="PF05423">
    <property type="entry name" value="Mycobact_memb"/>
    <property type="match status" value="1"/>
</dbReference>
<dbReference type="Proteomes" id="UP000035034">
    <property type="component" value="Unassembled WGS sequence"/>
</dbReference>
<protein>
    <recommendedName>
        <fullName evidence="9">Membrane protein MmpS</fullName>
    </recommendedName>
</protein>
<comment type="caution">
    <text evidence="7">The sequence shown here is derived from an EMBL/GenBank/DDBJ whole genome shotgun (WGS) entry which is preliminary data.</text>
</comment>
<dbReference type="EMBL" id="BAEH01000120">
    <property type="protein sequence ID" value="GAB20558.1"/>
    <property type="molecule type" value="Genomic_DNA"/>
</dbReference>
<keyword evidence="4" id="KW-0812">Transmembrane</keyword>
<evidence type="ECO:0000256" key="1">
    <source>
        <dbReference type="ARBA" id="ARBA00004236"/>
    </source>
</evidence>
<evidence type="ECO:0000313" key="8">
    <source>
        <dbReference type="Proteomes" id="UP000035034"/>
    </source>
</evidence>
<evidence type="ECO:0000256" key="3">
    <source>
        <dbReference type="ARBA" id="ARBA00022475"/>
    </source>
</evidence>
<keyword evidence="6" id="KW-0472">Membrane</keyword>
<keyword evidence="8" id="KW-1185">Reference proteome</keyword>
<gene>
    <name evidence="7" type="ORF">GOEFS_120_00180</name>
</gene>
<comment type="subcellular location">
    <subcellularLocation>
        <location evidence="1">Cell membrane</location>
    </subcellularLocation>
</comment>
<evidence type="ECO:0008006" key="9">
    <source>
        <dbReference type="Google" id="ProtNLM"/>
    </source>
</evidence>
<dbReference type="InterPro" id="IPR038468">
    <property type="entry name" value="MmpS_C"/>
</dbReference>
<organism evidence="7 8">
    <name type="scientific">Gordonia effusa NBRC 100432</name>
    <dbReference type="NCBI Taxonomy" id="1077974"/>
    <lineage>
        <taxon>Bacteria</taxon>
        <taxon>Bacillati</taxon>
        <taxon>Actinomycetota</taxon>
        <taxon>Actinomycetes</taxon>
        <taxon>Mycobacteriales</taxon>
        <taxon>Gordoniaceae</taxon>
        <taxon>Gordonia</taxon>
    </lineage>
</organism>
<reference evidence="7 8" key="1">
    <citation type="submission" date="2011-12" db="EMBL/GenBank/DDBJ databases">
        <title>Whole genome shotgun sequence of Gordonia effusa NBRC 100432.</title>
        <authorList>
            <person name="Yoshida I."/>
            <person name="Takarada H."/>
            <person name="Hosoyama A."/>
            <person name="Tsuchikane K."/>
            <person name="Katsumata H."/>
            <person name="Yamazaki S."/>
            <person name="Fujita N."/>
        </authorList>
    </citation>
    <scope>NUCLEOTIDE SEQUENCE [LARGE SCALE GENOMIC DNA]</scope>
    <source>
        <strain evidence="7 8">NBRC 100432</strain>
    </source>
</reference>
<evidence type="ECO:0000256" key="2">
    <source>
        <dbReference type="ARBA" id="ARBA00007531"/>
    </source>
</evidence>
<dbReference type="GO" id="GO:0005886">
    <property type="term" value="C:plasma membrane"/>
    <property type="evidence" value="ECO:0007669"/>
    <property type="project" value="UniProtKB-SubCell"/>
</dbReference>
<evidence type="ECO:0000256" key="6">
    <source>
        <dbReference type="ARBA" id="ARBA00023136"/>
    </source>
</evidence>
<evidence type="ECO:0000256" key="4">
    <source>
        <dbReference type="ARBA" id="ARBA00022692"/>
    </source>
</evidence>